<dbReference type="Gene3D" id="1.10.287.70">
    <property type="match status" value="1"/>
</dbReference>
<name>A0AB38XYM5_9HEMI</name>
<dbReference type="GO" id="GO:0016020">
    <property type="term" value="C:membrane"/>
    <property type="evidence" value="ECO:0007669"/>
    <property type="project" value="UniProtKB-SubCell"/>
</dbReference>
<proteinExistence type="inferred from homology"/>
<evidence type="ECO:0000256" key="6">
    <source>
        <dbReference type="ARBA" id="ARBA00022989"/>
    </source>
</evidence>
<comment type="function">
    <text evidence="8">Component of the cytochrome c oxidase, the last enzyme in the mitochondrial electron transport chain which drives oxidative phosphorylation. The respiratory chain contains 3 multisubunit complexes succinate dehydrogenase (complex II, CII), ubiquinol-cytochrome c oxidoreductase (cytochrome b-c1 complex, complex III, CIII) and cytochrome c oxidase (complex IV, CIV), that cooperate to transfer electrons derived from NADH and succinate to molecular oxygen, creating an electrochemical gradient over the inner membrane that drives transmembrane transport and the ATP synthase. Cytochrome c oxidase is the component of the respiratory chain that catalyzes the reduction of oxygen to water. Electrons originating from reduced cytochrome c in the intermembrane space (IMS) are transferred via the dinuclear copper A center (CU(A)) of subunit 2 and heme A of subunit 1 to the active site in subunit 1, a binuclear center (BNC) formed by heme A3 and copper B (CU(B)). The BNC reduces molecular oxygen to 2 water molecules using 4 electrons from cytochrome c in the IMS and 4 protons from the mitochondrial matrix.</text>
</comment>
<dbReference type="PANTHER" id="PTHR11403:SF7">
    <property type="entry name" value="CYTOCHROME C OXIDASE SUBUNIT 3"/>
    <property type="match status" value="1"/>
</dbReference>
<feature type="transmembrane region" description="Helical" evidence="9">
    <location>
        <begin position="166"/>
        <end position="186"/>
    </location>
</feature>
<dbReference type="InterPro" id="IPR033945">
    <property type="entry name" value="Cyt_c_oxase_su3_dom"/>
</dbReference>
<dbReference type="InterPro" id="IPR024791">
    <property type="entry name" value="Cyt_c/ubiquinol_Oxase_su3"/>
</dbReference>
<evidence type="ECO:0000256" key="7">
    <source>
        <dbReference type="ARBA" id="ARBA00023136"/>
    </source>
</evidence>
<feature type="transmembrane region" description="Helical" evidence="9">
    <location>
        <begin position="206"/>
        <end position="225"/>
    </location>
</feature>
<dbReference type="GO" id="GO:0006123">
    <property type="term" value="P:mitochondrial electron transport, cytochrome c to oxygen"/>
    <property type="evidence" value="ECO:0007669"/>
    <property type="project" value="TreeGrafter"/>
</dbReference>
<evidence type="ECO:0000259" key="10">
    <source>
        <dbReference type="PROSITE" id="PS50253"/>
    </source>
</evidence>
<keyword evidence="5" id="KW-1278">Translocase</keyword>
<reference evidence="11" key="1">
    <citation type="submission" date="2021-03" db="EMBL/GenBank/DDBJ databases">
        <authorList>
            <person name="Lv S.-S."/>
        </authorList>
    </citation>
    <scope>NUCLEOTIDE SEQUENCE</scope>
</reference>
<dbReference type="PROSITE" id="PS50253">
    <property type="entry name" value="COX3"/>
    <property type="match status" value="1"/>
</dbReference>
<dbReference type="Pfam" id="PF00510">
    <property type="entry name" value="COX3"/>
    <property type="match status" value="1"/>
</dbReference>
<dbReference type="GO" id="GO:0005739">
    <property type="term" value="C:mitochondrion"/>
    <property type="evidence" value="ECO:0007669"/>
    <property type="project" value="TreeGrafter"/>
</dbReference>
<evidence type="ECO:0000256" key="3">
    <source>
        <dbReference type="ARBA" id="ARBA00015944"/>
    </source>
</evidence>
<accession>A0AB38XYM5</accession>
<keyword evidence="6 9" id="KW-1133">Transmembrane helix</keyword>
<dbReference type="PANTHER" id="PTHR11403">
    <property type="entry name" value="CYTOCHROME C OXIDASE SUBUNIT III"/>
    <property type="match status" value="1"/>
</dbReference>
<evidence type="ECO:0000256" key="1">
    <source>
        <dbReference type="ARBA" id="ARBA00004141"/>
    </source>
</evidence>
<feature type="transmembrane region" description="Helical" evidence="9">
    <location>
        <begin position="245"/>
        <end position="264"/>
    </location>
</feature>
<geneLocation type="mitochondrion" evidence="11"/>
<evidence type="ECO:0000313" key="11">
    <source>
        <dbReference type="EMBL" id="WFD61083.1"/>
    </source>
</evidence>
<feature type="transmembrane region" description="Helical" evidence="9">
    <location>
        <begin position="45"/>
        <end position="62"/>
    </location>
</feature>
<comment type="subcellular location">
    <subcellularLocation>
        <location evidence="1">Membrane</location>
        <topology evidence="1">Multi-pass membrane protein</topology>
    </subcellularLocation>
</comment>
<dbReference type="GO" id="GO:0004129">
    <property type="term" value="F:cytochrome-c oxidase activity"/>
    <property type="evidence" value="ECO:0007669"/>
    <property type="project" value="InterPro"/>
</dbReference>
<dbReference type="EMBL" id="MW848378">
    <property type="protein sequence ID" value="WFD61083.1"/>
    <property type="molecule type" value="Genomic_DNA"/>
</dbReference>
<dbReference type="InterPro" id="IPR000298">
    <property type="entry name" value="Cyt_c_oxidase-like_su3"/>
</dbReference>
<dbReference type="InterPro" id="IPR035973">
    <property type="entry name" value="Cyt_c_oxidase_su3-like_sf"/>
</dbReference>
<dbReference type="Gene3D" id="1.20.120.80">
    <property type="entry name" value="Cytochrome c oxidase, subunit III, four-helix bundle"/>
    <property type="match status" value="1"/>
</dbReference>
<feature type="transmembrane region" description="Helical" evidence="9">
    <location>
        <begin position="82"/>
        <end position="106"/>
    </location>
</feature>
<evidence type="ECO:0000256" key="2">
    <source>
        <dbReference type="ARBA" id="ARBA00010581"/>
    </source>
</evidence>
<evidence type="ECO:0000256" key="8">
    <source>
        <dbReference type="RuleBase" id="RU003375"/>
    </source>
</evidence>
<gene>
    <name evidence="11" type="primary">cox3</name>
</gene>
<keyword evidence="7 9" id="KW-0472">Membrane</keyword>
<keyword evidence="8 11" id="KW-0496">Mitochondrion</keyword>
<dbReference type="AlphaFoldDB" id="A0AB38XYM5"/>
<dbReference type="CDD" id="cd01665">
    <property type="entry name" value="Cyt_c_Oxidase_III"/>
    <property type="match status" value="1"/>
</dbReference>
<evidence type="ECO:0000256" key="4">
    <source>
        <dbReference type="ARBA" id="ARBA00022692"/>
    </source>
</evidence>
<sequence>MKKSFNHPFHLVTKSPWPILSSLSIMSTLSNLLKWMHKSSSSSNLILLMAILSTLLISFQWWRDISRESTFQGMHTTKVVEGMKMGMILFITSEIMFFISFFWAFFHSSLSPSIQIGMLWPPKSIQTFNPTEIPMLNTIILLSSGASMTWAHNSILNKKINESSKATTLTIMLGMYFSMLQMFEYYQCTFTISDSVYGSLFFMSTGFHGIHVIIGTMMILTSLMFMKNLHFTYLNHLSFETAAWYWHFVDVVWLFLYLTIYWWGK</sequence>
<dbReference type="SUPFAM" id="SSF81452">
    <property type="entry name" value="Cytochrome c oxidase subunit III-like"/>
    <property type="match status" value="1"/>
</dbReference>
<evidence type="ECO:0000256" key="9">
    <source>
        <dbReference type="SAM" id="Phobius"/>
    </source>
</evidence>
<dbReference type="FunFam" id="1.20.120.80:FF:000002">
    <property type="entry name" value="Cytochrome c oxidase subunit 3"/>
    <property type="match status" value="1"/>
</dbReference>
<comment type="similarity">
    <text evidence="2 8">Belongs to the cytochrome c oxidase subunit 3 family.</text>
</comment>
<protein>
    <recommendedName>
        <fullName evidence="3 8">Cytochrome c oxidase subunit 3</fullName>
    </recommendedName>
</protein>
<evidence type="ECO:0000256" key="5">
    <source>
        <dbReference type="ARBA" id="ARBA00022967"/>
    </source>
</evidence>
<dbReference type="InterPro" id="IPR013833">
    <property type="entry name" value="Cyt_c_oxidase_su3_a-hlx"/>
</dbReference>
<organism evidence="11">
    <name type="scientific">Metanigrus guttatus</name>
    <dbReference type="NCBI Taxonomy" id="3038047"/>
    <lineage>
        <taxon>Eukaryota</taxon>
        <taxon>Metazoa</taxon>
        <taxon>Ecdysozoa</taxon>
        <taxon>Arthropoda</taxon>
        <taxon>Hexapoda</taxon>
        <taxon>Insecta</taxon>
        <taxon>Pterygota</taxon>
        <taxon>Neoptera</taxon>
        <taxon>Paraneoptera</taxon>
        <taxon>Hemiptera</taxon>
        <taxon>Auchenorrhyncha</taxon>
        <taxon>Fulgoroidea</taxon>
        <taxon>Meenoplidae</taxon>
        <taxon>Meenoplinae</taxon>
        <taxon>Metanigrus</taxon>
    </lineage>
</organism>
<feature type="domain" description="Heme-copper oxidase subunit III family profile" evidence="10">
    <location>
        <begin position="5"/>
        <end position="265"/>
    </location>
</feature>
<keyword evidence="4 8" id="KW-0812">Transmembrane</keyword>